<organism evidence="2 3">
    <name type="scientific">Streptococcus pneumoniae</name>
    <dbReference type="NCBI Taxonomy" id="1313"/>
    <lineage>
        <taxon>Bacteria</taxon>
        <taxon>Bacillati</taxon>
        <taxon>Bacillota</taxon>
        <taxon>Bacilli</taxon>
        <taxon>Lactobacillales</taxon>
        <taxon>Streptococcaceae</taxon>
        <taxon>Streptococcus</taxon>
    </lineage>
</organism>
<dbReference type="Proteomes" id="UP000729182">
    <property type="component" value="Unassembled WGS sequence"/>
</dbReference>
<protein>
    <recommendedName>
        <fullName evidence="1">Bro-N domain-containing protein</fullName>
    </recommendedName>
</protein>
<dbReference type="PANTHER" id="PTHR36180:SF2">
    <property type="entry name" value="BRO FAMILY PROTEIN"/>
    <property type="match status" value="1"/>
</dbReference>
<proteinExistence type="predicted"/>
<dbReference type="EMBL" id="WNHN01000871">
    <property type="protein sequence ID" value="MTV78282.1"/>
    <property type="molecule type" value="Genomic_DNA"/>
</dbReference>
<comment type="caution">
    <text evidence="2">The sequence shown here is derived from an EMBL/GenBank/DDBJ whole genome shotgun (WGS) entry which is preliminary data.</text>
</comment>
<evidence type="ECO:0000313" key="2">
    <source>
        <dbReference type="EMBL" id="MTV78282.1"/>
    </source>
</evidence>
<dbReference type="Pfam" id="PF02498">
    <property type="entry name" value="Bro-N"/>
    <property type="match status" value="1"/>
</dbReference>
<dbReference type="PROSITE" id="PS51750">
    <property type="entry name" value="BRO_N"/>
    <property type="match status" value="1"/>
</dbReference>
<gene>
    <name evidence="2" type="ORF">GM535_13795</name>
</gene>
<dbReference type="PANTHER" id="PTHR36180">
    <property type="entry name" value="DNA-BINDING PROTEIN-RELATED-RELATED"/>
    <property type="match status" value="1"/>
</dbReference>
<dbReference type="InterPro" id="IPR003497">
    <property type="entry name" value="BRO_N_domain"/>
</dbReference>
<evidence type="ECO:0000259" key="1">
    <source>
        <dbReference type="PROSITE" id="PS51750"/>
    </source>
</evidence>
<sequence length="63" mass="7186">MNEIFNFHGQEVRTLTIDDEPWFVGKDVADILGYANSRKAIFDHVDDDDKTDGVTIRDAMGRN</sequence>
<reference evidence="2" key="1">
    <citation type="submission" date="2019-11" db="EMBL/GenBank/DDBJ databases">
        <title>Growth characteristics of pneumococcus vary with the chemical composition of the capsule and with environmental conditions.</title>
        <authorList>
            <person name="Tothpal A."/>
            <person name="Desobry K."/>
            <person name="Joshi S."/>
            <person name="Wyllie A.L."/>
            <person name="Weinberger D.M."/>
        </authorList>
    </citation>
    <scope>NUCLEOTIDE SEQUENCE</scope>
    <source>
        <strain evidence="2">Pnumococcus10A</strain>
    </source>
</reference>
<name>A0AAW9W928_STREE</name>
<dbReference type="RefSeq" id="WP_269058234.1">
    <property type="nucleotide sequence ID" value="NZ_WNHN01000871.1"/>
</dbReference>
<dbReference type="SMART" id="SM01040">
    <property type="entry name" value="Bro-N"/>
    <property type="match status" value="1"/>
</dbReference>
<dbReference type="AlphaFoldDB" id="A0AAW9W928"/>
<accession>A0AAW9W928</accession>
<feature type="non-terminal residue" evidence="2">
    <location>
        <position position="63"/>
    </location>
</feature>
<feature type="domain" description="Bro-N" evidence="1">
    <location>
        <begin position="1"/>
        <end position="63"/>
    </location>
</feature>
<evidence type="ECO:0000313" key="3">
    <source>
        <dbReference type="Proteomes" id="UP000729182"/>
    </source>
</evidence>